<feature type="region of interest" description="Disordered" evidence="1">
    <location>
        <begin position="350"/>
        <end position="370"/>
    </location>
</feature>
<dbReference type="Proteomes" id="UP001151760">
    <property type="component" value="Unassembled WGS sequence"/>
</dbReference>
<proteinExistence type="predicted"/>
<feature type="compositionally biased region" description="Polar residues" evidence="1">
    <location>
        <begin position="192"/>
        <end position="203"/>
    </location>
</feature>
<feature type="region of interest" description="Disordered" evidence="1">
    <location>
        <begin position="192"/>
        <end position="232"/>
    </location>
</feature>
<dbReference type="EMBL" id="BQNB010015374">
    <property type="protein sequence ID" value="GJT39287.1"/>
    <property type="molecule type" value="Genomic_DNA"/>
</dbReference>
<gene>
    <name evidence="2" type="ORF">Tco_0939152</name>
</gene>
<reference evidence="2" key="2">
    <citation type="submission" date="2022-01" db="EMBL/GenBank/DDBJ databases">
        <authorList>
            <person name="Yamashiro T."/>
            <person name="Shiraishi A."/>
            <person name="Satake H."/>
            <person name="Nakayama K."/>
        </authorList>
    </citation>
    <scope>NUCLEOTIDE SEQUENCE</scope>
</reference>
<comment type="caution">
    <text evidence="2">The sequence shown here is derived from an EMBL/GenBank/DDBJ whole genome shotgun (WGS) entry which is preliminary data.</text>
</comment>
<reference evidence="2" key="1">
    <citation type="journal article" date="2022" name="Int. J. Mol. Sci.">
        <title>Draft Genome of Tanacetum Coccineum: Genomic Comparison of Closely Related Tanacetum-Family Plants.</title>
        <authorList>
            <person name="Yamashiro T."/>
            <person name="Shiraishi A."/>
            <person name="Nakayama K."/>
            <person name="Satake H."/>
        </authorList>
    </citation>
    <scope>NUCLEOTIDE SEQUENCE</scope>
</reference>
<organism evidence="2 3">
    <name type="scientific">Tanacetum coccineum</name>
    <dbReference type="NCBI Taxonomy" id="301880"/>
    <lineage>
        <taxon>Eukaryota</taxon>
        <taxon>Viridiplantae</taxon>
        <taxon>Streptophyta</taxon>
        <taxon>Embryophyta</taxon>
        <taxon>Tracheophyta</taxon>
        <taxon>Spermatophyta</taxon>
        <taxon>Magnoliopsida</taxon>
        <taxon>eudicotyledons</taxon>
        <taxon>Gunneridae</taxon>
        <taxon>Pentapetalae</taxon>
        <taxon>asterids</taxon>
        <taxon>campanulids</taxon>
        <taxon>Asterales</taxon>
        <taxon>Asteraceae</taxon>
        <taxon>Asteroideae</taxon>
        <taxon>Anthemideae</taxon>
        <taxon>Anthemidinae</taxon>
        <taxon>Tanacetum</taxon>
    </lineage>
</organism>
<evidence type="ECO:0000256" key="1">
    <source>
        <dbReference type="SAM" id="MobiDB-lite"/>
    </source>
</evidence>
<keyword evidence="3" id="KW-1185">Reference proteome</keyword>
<accession>A0ABQ5DLM5</accession>
<sequence>MTDPSGSETEEGLCKELQFYLVDNSKLNVDFQDSHDDEEDTRSNHEYLNYLEKEYQARSLLAKSKRFFKKGTQRHKPELRPTKDFEAKYNKINAKLALLSSSASAPNSSSGKLINGMKKKCHQMKMNQLKSKLSWHLLMNKWFLLAKKVPTMCITEQIPTQKKKILGIDQLTEDTSSSRPKDLVFVNSSADNSNVSITSSNKPRLSEAEDSTLTNHDTGKVSSNESQRNTTDPLVVVSDSLATDYDSVDESLVCSTPLPLLEKLAGAKPITGPKTIKSILKSNSTFKAKTLKGITLKEPSSAPAKDNKKGTSTSKTFLAPVGKLKNVKIKDDPPLATIIKELNELKLNISKNKSSYSRNHQSKQVPHNSL</sequence>
<evidence type="ECO:0000313" key="3">
    <source>
        <dbReference type="Proteomes" id="UP001151760"/>
    </source>
</evidence>
<evidence type="ECO:0000313" key="2">
    <source>
        <dbReference type="EMBL" id="GJT39287.1"/>
    </source>
</evidence>
<feature type="compositionally biased region" description="Polar residues" evidence="1">
    <location>
        <begin position="211"/>
        <end position="232"/>
    </location>
</feature>
<protein>
    <submittedName>
        <fullName evidence="2">Uncharacterized protein</fullName>
    </submittedName>
</protein>
<name>A0ABQ5DLM5_9ASTR</name>